<protein>
    <submittedName>
        <fullName evidence="2">Uncharacterized protein</fullName>
    </submittedName>
</protein>
<accession>A0A409YA63</accession>
<evidence type="ECO:0000313" key="2">
    <source>
        <dbReference type="EMBL" id="PPQ99891.1"/>
    </source>
</evidence>
<evidence type="ECO:0000313" key="3">
    <source>
        <dbReference type="Proteomes" id="UP000284706"/>
    </source>
</evidence>
<sequence>MADSSLPNPNQPLPPSSRSQLDRTVPVVYSETAAPHSATFNGGCLCPQERLFLDIDAVFSAQWHGQLDAAHLGDDWGVGPRRGCNCGEAETVGEGVYAGRRSALESGLIATWLAAESSHSNIQVGDVAAVYAADEAFWSSLLCSRVQIHLLVLHSSVQSPIGAPQSSILAFANS</sequence>
<feature type="region of interest" description="Disordered" evidence="1">
    <location>
        <begin position="1"/>
        <end position="22"/>
    </location>
</feature>
<comment type="caution">
    <text evidence="2">The sequence shown here is derived from an EMBL/GenBank/DDBJ whole genome shotgun (WGS) entry which is preliminary data.</text>
</comment>
<name>A0A409YA63_9AGAR</name>
<evidence type="ECO:0000256" key="1">
    <source>
        <dbReference type="SAM" id="MobiDB-lite"/>
    </source>
</evidence>
<dbReference type="EMBL" id="NHYE01001041">
    <property type="protein sequence ID" value="PPQ99891.1"/>
    <property type="molecule type" value="Genomic_DNA"/>
</dbReference>
<proteinExistence type="predicted"/>
<gene>
    <name evidence="2" type="ORF">CVT26_009337</name>
</gene>
<reference evidence="2 3" key="1">
    <citation type="journal article" date="2018" name="Evol. Lett.">
        <title>Horizontal gene cluster transfer increased hallucinogenic mushroom diversity.</title>
        <authorList>
            <person name="Reynolds H.T."/>
            <person name="Vijayakumar V."/>
            <person name="Gluck-Thaler E."/>
            <person name="Korotkin H.B."/>
            <person name="Matheny P.B."/>
            <person name="Slot J.C."/>
        </authorList>
    </citation>
    <scope>NUCLEOTIDE SEQUENCE [LARGE SCALE GENOMIC DNA]</scope>
    <source>
        <strain evidence="2 3">SRW20</strain>
    </source>
</reference>
<dbReference type="AlphaFoldDB" id="A0A409YA63"/>
<keyword evidence="3" id="KW-1185">Reference proteome</keyword>
<dbReference type="Proteomes" id="UP000284706">
    <property type="component" value="Unassembled WGS sequence"/>
</dbReference>
<dbReference type="InParanoid" id="A0A409YA63"/>
<organism evidence="2 3">
    <name type="scientific">Gymnopilus dilepis</name>
    <dbReference type="NCBI Taxonomy" id="231916"/>
    <lineage>
        <taxon>Eukaryota</taxon>
        <taxon>Fungi</taxon>
        <taxon>Dikarya</taxon>
        <taxon>Basidiomycota</taxon>
        <taxon>Agaricomycotina</taxon>
        <taxon>Agaricomycetes</taxon>
        <taxon>Agaricomycetidae</taxon>
        <taxon>Agaricales</taxon>
        <taxon>Agaricineae</taxon>
        <taxon>Hymenogastraceae</taxon>
        <taxon>Gymnopilus</taxon>
    </lineage>
</organism>